<dbReference type="GO" id="GO:0022857">
    <property type="term" value="F:transmembrane transporter activity"/>
    <property type="evidence" value="ECO:0007669"/>
    <property type="project" value="InterPro"/>
</dbReference>
<evidence type="ECO:0000313" key="10">
    <source>
        <dbReference type="EMBL" id="KKK90468.1"/>
    </source>
</evidence>
<keyword evidence="5" id="KW-0029">Amino-acid transport</keyword>
<gene>
    <name evidence="10" type="ORF">LCGC14_2722700</name>
</gene>
<dbReference type="Pfam" id="PF02653">
    <property type="entry name" value="BPD_transp_2"/>
    <property type="match status" value="1"/>
</dbReference>
<keyword evidence="3" id="KW-1003">Cell membrane</keyword>
<sequence>MEDFLFELYGIIQAVADGILFGSVYALIGIGFTLVFGAMRKLNFSYAASSFAGAYIGLSLLSYFDAPALVVFLAAVPAAGAVCYVVYLTCFRFIPAKNELASLMATVGMLFFIDEVIIHVTDGSPLAYPALFDDVMFEIGPFGLRGDLIFVFAISMLATVALLLLLFRTRLGLATRAVSQQEVAAQLCGIDIHRTNGLTFVIAGMLGGVGGAMIGASVTSGI</sequence>
<evidence type="ECO:0000256" key="5">
    <source>
        <dbReference type="ARBA" id="ARBA00022970"/>
    </source>
</evidence>
<evidence type="ECO:0000256" key="9">
    <source>
        <dbReference type="SAM" id="Phobius"/>
    </source>
</evidence>
<feature type="transmembrane region" description="Helical" evidence="9">
    <location>
        <begin position="100"/>
        <end position="121"/>
    </location>
</feature>
<protein>
    <recommendedName>
        <fullName evidence="11">Branched-chain amino acid ABC transporter permease</fullName>
    </recommendedName>
</protein>
<keyword evidence="7 9" id="KW-0472">Membrane</keyword>
<evidence type="ECO:0000256" key="2">
    <source>
        <dbReference type="ARBA" id="ARBA00022448"/>
    </source>
</evidence>
<feature type="transmembrane region" description="Helical" evidence="9">
    <location>
        <begin position="70"/>
        <end position="88"/>
    </location>
</feature>
<keyword evidence="2" id="KW-0813">Transport</keyword>
<dbReference type="PANTHER" id="PTHR11795:SF449">
    <property type="entry name" value="BRANCHED-CHAIN AMINO ACID TRANSPORT PERMEASE PROTEIN LIVH-RELATED"/>
    <property type="match status" value="1"/>
</dbReference>
<evidence type="ECO:0000256" key="6">
    <source>
        <dbReference type="ARBA" id="ARBA00022989"/>
    </source>
</evidence>
<evidence type="ECO:0000256" key="1">
    <source>
        <dbReference type="ARBA" id="ARBA00004651"/>
    </source>
</evidence>
<comment type="subcellular location">
    <subcellularLocation>
        <location evidence="1">Cell membrane</location>
        <topology evidence="1">Multi-pass membrane protein</topology>
    </subcellularLocation>
</comment>
<evidence type="ECO:0000256" key="4">
    <source>
        <dbReference type="ARBA" id="ARBA00022692"/>
    </source>
</evidence>
<reference evidence="10" key="1">
    <citation type="journal article" date="2015" name="Nature">
        <title>Complex archaea that bridge the gap between prokaryotes and eukaryotes.</title>
        <authorList>
            <person name="Spang A."/>
            <person name="Saw J.H."/>
            <person name="Jorgensen S.L."/>
            <person name="Zaremba-Niedzwiedzka K."/>
            <person name="Martijn J."/>
            <person name="Lind A.E."/>
            <person name="van Eijk R."/>
            <person name="Schleper C."/>
            <person name="Guy L."/>
            <person name="Ettema T.J."/>
        </authorList>
    </citation>
    <scope>NUCLEOTIDE SEQUENCE</scope>
</reference>
<organism evidence="10">
    <name type="scientific">marine sediment metagenome</name>
    <dbReference type="NCBI Taxonomy" id="412755"/>
    <lineage>
        <taxon>unclassified sequences</taxon>
        <taxon>metagenomes</taxon>
        <taxon>ecological metagenomes</taxon>
    </lineage>
</organism>
<name>A0A0F8Z9S1_9ZZZZ</name>
<dbReference type="GO" id="GO:0005886">
    <property type="term" value="C:plasma membrane"/>
    <property type="evidence" value="ECO:0007669"/>
    <property type="project" value="UniProtKB-SubCell"/>
</dbReference>
<keyword evidence="4 9" id="KW-0812">Transmembrane</keyword>
<evidence type="ECO:0008006" key="11">
    <source>
        <dbReference type="Google" id="ProtNLM"/>
    </source>
</evidence>
<dbReference type="CDD" id="cd06582">
    <property type="entry name" value="TM_PBP1_LivH_like"/>
    <property type="match status" value="1"/>
</dbReference>
<evidence type="ECO:0000256" key="8">
    <source>
        <dbReference type="ARBA" id="ARBA00037998"/>
    </source>
</evidence>
<dbReference type="EMBL" id="LAZR01049091">
    <property type="protein sequence ID" value="KKK90468.1"/>
    <property type="molecule type" value="Genomic_DNA"/>
</dbReference>
<dbReference type="PANTHER" id="PTHR11795">
    <property type="entry name" value="BRANCHED-CHAIN AMINO ACID TRANSPORT SYSTEM PERMEASE PROTEIN LIVH"/>
    <property type="match status" value="1"/>
</dbReference>
<feature type="transmembrane region" description="Helical" evidence="9">
    <location>
        <begin position="148"/>
        <end position="167"/>
    </location>
</feature>
<comment type="caution">
    <text evidence="10">The sequence shown here is derived from an EMBL/GenBank/DDBJ whole genome shotgun (WGS) entry which is preliminary data.</text>
</comment>
<evidence type="ECO:0000256" key="7">
    <source>
        <dbReference type="ARBA" id="ARBA00023136"/>
    </source>
</evidence>
<dbReference type="AlphaFoldDB" id="A0A0F8Z9S1"/>
<keyword evidence="6 9" id="KW-1133">Transmembrane helix</keyword>
<dbReference type="InterPro" id="IPR001851">
    <property type="entry name" value="ABC_transp_permease"/>
</dbReference>
<accession>A0A0F8Z9S1</accession>
<dbReference type="InterPro" id="IPR052157">
    <property type="entry name" value="BCAA_transport_permease"/>
</dbReference>
<comment type="similarity">
    <text evidence="8">Belongs to the binding-protein-dependent transport system permease family. LivHM subfamily.</text>
</comment>
<dbReference type="GO" id="GO:0006865">
    <property type="term" value="P:amino acid transport"/>
    <property type="evidence" value="ECO:0007669"/>
    <property type="project" value="UniProtKB-KW"/>
</dbReference>
<evidence type="ECO:0000256" key="3">
    <source>
        <dbReference type="ARBA" id="ARBA00022475"/>
    </source>
</evidence>
<proteinExistence type="inferred from homology"/>
<feature type="transmembrane region" description="Helical" evidence="9">
    <location>
        <begin position="12"/>
        <end position="37"/>
    </location>
</feature>
<feature type="transmembrane region" description="Helical" evidence="9">
    <location>
        <begin position="44"/>
        <end position="64"/>
    </location>
</feature>